<dbReference type="EMBL" id="JACHCA010000027">
    <property type="protein sequence ID" value="MBB6131621.1"/>
    <property type="molecule type" value="Genomic_DNA"/>
</dbReference>
<evidence type="ECO:0000313" key="1">
    <source>
        <dbReference type="EMBL" id="MBB6131621.1"/>
    </source>
</evidence>
<reference evidence="1 2" key="1">
    <citation type="submission" date="2020-08" db="EMBL/GenBank/DDBJ databases">
        <title>Genomic Encyclopedia of Type Strains, Phase IV (KMG-V): Genome sequencing to study the core and pangenomes of soil and plant-associated prokaryotes.</title>
        <authorList>
            <person name="Whitman W."/>
        </authorList>
    </citation>
    <scope>NUCLEOTIDE SEQUENCE [LARGE SCALE GENOMIC DNA]</scope>
    <source>
        <strain evidence="1 2">MP601</strain>
    </source>
</reference>
<accession>A0A841JUX2</accession>
<dbReference type="AlphaFoldDB" id="A0A841JUX2"/>
<name>A0A841JUX2_9SPHI</name>
<gene>
    <name evidence="1" type="ORF">HDF22_005772</name>
</gene>
<dbReference type="RefSeq" id="WP_183590062.1">
    <property type="nucleotide sequence ID" value="NZ_JACHCA010000027.1"/>
</dbReference>
<organism evidence="1 2">
    <name type="scientific">Mucilaginibacter lappiensis</name>
    <dbReference type="NCBI Taxonomy" id="354630"/>
    <lineage>
        <taxon>Bacteria</taxon>
        <taxon>Pseudomonadati</taxon>
        <taxon>Bacteroidota</taxon>
        <taxon>Sphingobacteriia</taxon>
        <taxon>Sphingobacteriales</taxon>
        <taxon>Sphingobacteriaceae</taxon>
        <taxon>Mucilaginibacter</taxon>
    </lineage>
</organism>
<sequence length="855" mass="99330">MISFSPIQFETLKSKVLANANIRSITPGDCKALAFQIYSKTKLTVSETTLKRVYGFAYSKFKPSLFTIDVLAKFCDYEGWDDFCERESVPSEKFQNEHVDWKTLSQNAAKITHFTLQALKNRSGIPFGQTIRRKFIDDHFDEFLRGDYTATVFAAPSGYGKTIGLCHWIDEKLESDSNDIILFFSSSALMNVFLSGRDLNDWLLALLGYSQEEDIEALFDINKRNDGKFYLVIDGFDEHMFKNDQFELVLTQLMDIFSFYQSHEWFKLVLTMRSANWINNKHNMEFGLKNWFTGFITDHDLTTNVPLFNIQEIKELSRKINPDVQNLIAIDVANNFNHPLYFQFYYKQNKNNFSLNNIDHICIYELISIFILNKVYLGHYATEKILLLKGLVDEMDFQAGIYELDKFKCNDLLKQYSHAYNELLSIGFLREINSSNDFQFKTLVQFGNNNFLEFTIARKLLLDNNQRFDLQLIKQINNAFNDSEHKLPVIKWCVIHAVKNGQQESFELLAQTNLNPKEKSELIIFLGDLLQRVCFGSTNAEATANFFKQDCSDGFFYYFFGLELVNTDYKKVLQTLLKFELSDHKKVLTYTALATIAILQLDLKQLEDHLAKLKSFPQDDFHQFAINPLHCLNAIYQYLKYGMIRKDFFAEITRFYFNPPKQSETVHNRKANDLIFLLSAYSTFICRKPYKTLRFVNALHTIDKTSAETSFAYNFFLKVAESDAYFLLDKQTSLLKNNDEISASHKQEEYLFTPFMKSLFYGLKIKNAISSNDYSAINSYLNCLNQVSDESGNKLSKLFIYASILNNELLLNLDPQLYKQVSYNHTRLLRECGLSVEVFISPKSEVLALKVKVNN</sequence>
<dbReference type="Proteomes" id="UP000548326">
    <property type="component" value="Unassembled WGS sequence"/>
</dbReference>
<protein>
    <submittedName>
        <fullName evidence="1">Uncharacterized protein</fullName>
    </submittedName>
</protein>
<dbReference type="Gene3D" id="3.40.50.300">
    <property type="entry name" value="P-loop containing nucleotide triphosphate hydrolases"/>
    <property type="match status" value="1"/>
</dbReference>
<dbReference type="InterPro" id="IPR027417">
    <property type="entry name" value="P-loop_NTPase"/>
</dbReference>
<comment type="caution">
    <text evidence="1">The sequence shown here is derived from an EMBL/GenBank/DDBJ whole genome shotgun (WGS) entry which is preliminary data.</text>
</comment>
<evidence type="ECO:0000313" key="2">
    <source>
        <dbReference type="Proteomes" id="UP000548326"/>
    </source>
</evidence>
<proteinExistence type="predicted"/>